<dbReference type="AlphaFoldDB" id="F4MMC5"/>
<accession>F4MMC5</accession>
<proteinExistence type="predicted"/>
<protein>
    <submittedName>
        <fullName evidence="1">Uncharacterized protein</fullName>
    </submittedName>
</protein>
<dbReference type="EMBL" id="FQ032816">
    <property type="protein sequence ID" value="CBL87288.1"/>
    <property type="molecule type" value="Genomic_DNA"/>
</dbReference>
<name>F4MMC5_9BACT</name>
<reference evidence="1" key="1">
    <citation type="submission" date="2010-05" db="EMBL/GenBank/DDBJ databases">
        <authorList>
            <person name="Genoscope - CEA"/>
        </authorList>
    </citation>
    <scope>NUCLEOTIDE SEQUENCE</scope>
</reference>
<evidence type="ECO:0000313" key="1">
    <source>
        <dbReference type="EMBL" id="CBL87288.1"/>
    </source>
</evidence>
<sequence length="1001" mass="112923">MTCAFINLPTYAISICETLSIYSHFNLRLLFNIIGLLLLSTLANAQQWKLYATSDFNYYFQDENAIFIEPLDSVLVVELAKIQKRLNYYTNKPIDVFVGQESSTPAELSQFRDMKEGHIVLRRSQVRANVNQSISAISSQFRLAAAQILIDEMMYGGTLQDKIKSANLVNLPSWVLPGLVSYLATDWSVEDDNSFRSLYDQYGISDFNSIPTSFDYLKGASFWKYMEFKYGENAIPTTLYMSRLTRKFNAAIYYSFQTSLNDIFLDWKSYYTRAYEVDQKKPNPLGGISFSKKQLLDYIVLNVDEYYTLENTWKGPIVFYHSISKLSKEKVYRLSSTEKVSGIIGQDLKIAENEVYLAVKRGEYSIIKNIFNETSISLYRTKSPITGYQFHNGALYILSSQLNRSTILKVQDQQIDTLLKSGVFLNSFSVADDRLAYIATGSDYQIVSFQYGRDLDTLLESKSPINQLIFAGDTVLLYNSAENGIWNGKLLNVNSRASYNVTNYRSNISSHQYSDKVFVESLDKGSVKAIYITDHIAAKDFYTYDRVSDAYFFKELNRNDASESLVTRLSVDSLEEYAFQSPAHPPTDFILSNYDSLQAVIKNASSFGINAREAPQLYKAQTAYLKISNVPINYSTSAYAGSYALQLPNYLNIGTGISFANQYDTRSVSLHYLGILQAGARDIGLSFQSKVKANKQTISLSHRKRTLYLTDFRNKYLSTLCSYEIEKELNSSLSWSNMAILRNEQDIILLTNELSTGQSDQKKWIAGIESSLSLNKNFSTSKLTSQIVLRPMVNLETRGWNISAVYTADYRKRLGRHMNLSTSINTGTSQGSTPVFYILGGKKNDLLLDDYSRDFSNYKTPMLYENQFGVRGFSANYRNGNTYFISAVEIDFNIVDMLLKRPIASEVFGNLAIHGFSDIGTSYYDNSIFSSANTLSKRGIPSAAGGIAATVYGLKNPIIGAVGTGISTKIYGYQLRLDYAYGIEDQKIKSGVFHLGIGSKF</sequence>
<organism evidence="1">
    <name type="scientific">uncultured Sphingobacteriia bacterium</name>
    <dbReference type="NCBI Taxonomy" id="246143"/>
    <lineage>
        <taxon>Bacteria</taxon>
        <taxon>Pseudomonadati</taxon>
        <taxon>Bacteroidota</taxon>
        <taxon>Sphingobacteriia</taxon>
        <taxon>environmental samples</taxon>
    </lineage>
</organism>
<gene>
    <name evidence="1" type="ORF">S3_972_0001</name>
</gene>
<dbReference type="Gene3D" id="2.40.160.50">
    <property type="entry name" value="membrane protein fhac: a member of the omp85/tpsb transporter family"/>
    <property type="match status" value="1"/>
</dbReference>
<reference evidence="1" key="2">
    <citation type="journal article" date="2012" name="Environ. Microbiol.">
        <title>Genomic content of uncultured Bacteroidetes from contrasting oceanic provinces in the North Atlantic Ocean.</title>
        <authorList>
            <person name="Gomez-Pereira P.R."/>
            <person name="Schuler M."/>
            <person name="Fuchs B.M."/>
            <person name="Bennke C."/>
            <person name="Teeling H."/>
            <person name="Waldmann J."/>
            <person name="Richter M."/>
            <person name="Barbe V."/>
            <person name="Bataille E."/>
            <person name="Glockner F.O."/>
            <person name="Amann R."/>
        </authorList>
    </citation>
    <scope>NUCLEOTIDE SEQUENCE</scope>
</reference>